<evidence type="ECO:0000256" key="1">
    <source>
        <dbReference type="ARBA" id="ARBA00004395"/>
    </source>
</evidence>
<evidence type="ECO:0000256" key="4">
    <source>
        <dbReference type="ARBA" id="ARBA00022927"/>
    </source>
</evidence>
<dbReference type="InterPro" id="IPR024602">
    <property type="entry name" value="COG_su2_N"/>
</dbReference>
<dbReference type="GO" id="GO:0015031">
    <property type="term" value="P:protein transport"/>
    <property type="evidence" value="ECO:0007669"/>
    <property type="project" value="UniProtKB-KW"/>
</dbReference>
<evidence type="ECO:0000256" key="7">
    <source>
        <dbReference type="ARBA" id="ARBA00031344"/>
    </source>
</evidence>
<evidence type="ECO:0000256" key="5">
    <source>
        <dbReference type="ARBA" id="ARBA00023034"/>
    </source>
</evidence>
<keyword evidence="4" id="KW-0653">Protein transport</keyword>
<organism evidence="9 10">
    <name type="scientific">Scheffersomyces spartinae</name>
    <dbReference type="NCBI Taxonomy" id="45513"/>
    <lineage>
        <taxon>Eukaryota</taxon>
        <taxon>Fungi</taxon>
        <taxon>Dikarya</taxon>
        <taxon>Ascomycota</taxon>
        <taxon>Saccharomycotina</taxon>
        <taxon>Pichiomycetes</taxon>
        <taxon>Debaryomycetaceae</taxon>
        <taxon>Scheffersomyces</taxon>
    </lineage>
</organism>
<evidence type="ECO:0000256" key="3">
    <source>
        <dbReference type="ARBA" id="ARBA00022448"/>
    </source>
</evidence>
<feature type="domain" description="Conserved oligomeric Golgi complex subunit 2 N-terminal" evidence="8">
    <location>
        <begin position="5"/>
        <end position="45"/>
    </location>
</feature>
<dbReference type="OrthoDB" id="332281at2759"/>
<evidence type="ECO:0000313" key="10">
    <source>
        <dbReference type="Proteomes" id="UP000790833"/>
    </source>
</evidence>
<evidence type="ECO:0000256" key="6">
    <source>
        <dbReference type="ARBA" id="ARBA00023136"/>
    </source>
</evidence>
<name>A0A9P7V8P6_9ASCO</name>
<comment type="subcellular location">
    <subcellularLocation>
        <location evidence="1">Golgi apparatus membrane</location>
        <topology evidence="1">Peripheral membrane protein</topology>
    </subcellularLocation>
</comment>
<gene>
    <name evidence="9" type="ORF">KQ657_001032</name>
</gene>
<evidence type="ECO:0000256" key="2">
    <source>
        <dbReference type="ARBA" id="ARBA00020977"/>
    </source>
</evidence>
<dbReference type="GeneID" id="66114406"/>
<keyword evidence="5" id="KW-0333">Golgi apparatus</keyword>
<evidence type="ECO:0000313" key="9">
    <source>
        <dbReference type="EMBL" id="KAG7193269.1"/>
    </source>
</evidence>
<keyword evidence="10" id="KW-1185">Reference proteome</keyword>
<dbReference type="Pfam" id="PF06148">
    <property type="entry name" value="COG2_N"/>
    <property type="match status" value="1"/>
</dbReference>
<keyword evidence="3" id="KW-0813">Transport</keyword>
<dbReference type="GO" id="GO:0000139">
    <property type="term" value="C:Golgi membrane"/>
    <property type="evidence" value="ECO:0007669"/>
    <property type="project" value="UniProtKB-SubCell"/>
</dbReference>
<dbReference type="AlphaFoldDB" id="A0A9P7V8P6"/>
<proteinExistence type="predicted"/>
<comment type="caution">
    <text evidence="9">The sequence shown here is derived from an EMBL/GenBank/DDBJ whole genome shotgun (WGS) entry which is preliminary data.</text>
</comment>
<dbReference type="Proteomes" id="UP000790833">
    <property type="component" value="Unassembled WGS sequence"/>
</dbReference>
<accession>A0A9P7V8P6</accession>
<reference evidence="9" key="1">
    <citation type="submission" date="2021-03" db="EMBL/GenBank/DDBJ databases">
        <authorList>
            <person name="Palmer J.M."/>
        </authorList>
    </citation>
    <scope>NUCLEOTIDE SEQUENCE</scope>
    <source>
        <strain evidence="9">ARV_011</strain>
    </source>
</reference>
<evidence type="ECO:0000259" key="8">
    <source>
        <dbReference type="Pfam" id="PF06148"/>
    </source>
</evidence>
<dbReference type="RefSeq" id="XP_043048817.1">
    <property type="nucleotide sequence ID" value="XM_043191845.1"/>
</dbReference>
<keyword evidence="6" id="KW-0472">Membrane</keyword>
<dbReference type="EMBL" id="JAHMUF010000013">
    <property type="protein sequence ID" value="KAG7193269.1"/>
    <property type="molecule type" value="Genomic_DNA"/>
</dbReference>
<sequence>MSNYRYLSLDSLIKDLSKLSDELNKNLVSIINKEYENFIKLGNSINIGLNYINEVNHSLTKFKASTERNYAHLIETRNAFNEMLYQKDQLMLIRFKLKLVQLIFNQFTSFQLLLSCESSEIEKLRKLTMVYILINQLYRMIKDNLLLGEDSEIMKKINSSFFSTKNEFCTYVDELLVQNVKQIDPLAAEEANSDLILSLLTIYDIVERNEDVISILRGS</sequence>
<protein>
    <recommendedName>
        <fullName evidence="2">Conserved oligomeric Golgi complex subunit 2</fullName>
    </recommendedName>
    <alternativeName>
        <fullName evidence="7">Component of oligomeric Golgi complex 2</fullName>
    </alternativeName>
</protein>